<dbReference type="CDD" id="cd04181">
    <property type="entry name" value="NTP_transferase"/>
    <property type="match status" value="1"/>
</dbReference>
<proteinExistence type="inferred from homology"/>
<keyword evidence="4" id="KW-0808">Transferase</keyword>
<evidence type="ECO:0000259" key="2">
    <source>
        <dbReference type="Pfam" id="PF00483"/>
    </source>
</evidence>
<dbReference type="eggNOG" id="arCOG00666">
    <property type="taxonomic scope" value="Archaea"/>
</dbReference>
<feature type="domain" description="Mannose-1-phosphate guanyltransferase C-terminal" evidence="3">
    <location>
        <begin position="305"/>
        <end position="404"/>
    </location>
</feature>
<dbReference type="SUPFAM" id="SSF51161">
    <property type="entry name" value="Trimeric LpxA-like enzymes"/>
    <property type="match status" value="1"/>
</dbReference>
<reference evidence="4" key="1">
    <citation type="submission" date="2008-03" db="EMBL/GenBank/DDBJ databases">
        <title>Complete sequence of Thermoproteus neutrophilus V24Sta.</title>
        <authorList>
            <consortium name="US DOE Joint Genome Institute"/>
            <person name="Copeland A."/>
            <person name="Lucas S."/>
            <person name="Lapidus A."/>
            <person name="Glavina del Rio T."/>
            <person name="Dalin E."/>
            <person name="Tice H."/>
            <person name="Bruce D."/>
            <person name="Goodwin L."/>
            <person name="Pitluck S."/>
            <person name="Sims D."/>
            <person name="Brettin T."/>
            <person name="Detter J.C."/>
            <person name="Han C."/>
            <person name="Kuske C.R."/>
            <person name="Schmutz J."/>
            <person name="Larimer F."/>
            <person name="Land M."/>
            <person name="Hauser L."/>
            <person name="Kyrpides N."/>
            <person name="Mikhailova N."/>
            <person name="Biddle J.F."/>
            <person name="Zhang Z."/>
            <person name="Fitz-Gibbon S.T."/>
            <person name="Lowe T.M."/>
            <person name="Saltikov C."/>
            <person name="House C.H."/>
            <person name="Richardson P."/>
        </authorList>
    </citation>
    <scope>NUCLEOTIDE SEQUENCE [LARGE SCALE GENOMIC DNA]</scope>
    <source>
        <strain evidence="4">V24Sta</strain>
    </source>
</reference>
<keyword evidence="5" id="KW-1185">Reference proteome</keyword>
<sequence>MERVYYMVKIAVIPVGGEAVRLRPLTVETSKAMVRILNRPLVELSILHLAQQGVEEFYFGVRGYHNYRDIYDYFREGGWLYERYGRKVRIRYMPRVETRGNAEAVLATLEYYDIAEPVLVVQGDNIFKLDIQDMYRFHSSHKAFITIALKEEAGNLSEFGVAAVGEDMRILKFVEKPKRREEAPSNLVNTGLYILSEDFRSFFKGEVGQKLYREGKMDFGGDVIPACIETGLPVYGYVTSGYWFDVGTPERYLKAVRFLLRHLPPEELEAEEIAPQIYAQGTSERSKSLKAKIREDIVNNAIRVEGPVLIGRHVQIGGGAYLRESVVDNYVIIGEKTAVEESVVMDRTYVGSGVSIKRSIIGRHVYIGDGAVVEDSVVADNAYVGEGAQLKNVRVWPHKTVERGVKLEGFSLV</sequence>
<dbReference type="Proteomes" id="UP000001694">
    <property type="component" value="Chromosome"/>
</dbReference>
<dbReference type="Pfam" id="PF25087">
    <property type="entry name" value="GMPPB_C"/>
    <property type="match status" value="1"/>
</dbReference>
<dbReference type="InterPro" id="IPR011004">
    <property type="entry name" value="Trimer_LpxA-like_sf"/>
</dbReference>
<comment type="similarity">
    <text evidence="1">Belongs to the transferase hexapeptide repeat family.</text>
</comment>
<accession>B1Y905</accession>
<feature type="domain" description="Nucleotidyl transferase" evidence="2">
    <location>
        <begin position="11"/>
        <end position="260"/>
    </location>
</feature>
<dbReference type="HOGENOM" id="CLU_029499_0_2_2"/>
<evidence type="ECO:0000313" key="4">
    <source>
        <dbReference type="EMBL" id="ACB40234.1"/>
    </source>
</evidence>
<dbReference type="PANTHER" id="PTHR22572">
    <property type="entry name" value="SUGAR-1-PHOSPHATE GUANYL TRANSFERASE"/>
    <property type="match status" value="1"/>
</dbReference>
<gene>
    <name evidence="4" type="ordered locus">Tneu_1307</name>
</gene>
<dbReference type="Gene3D" id="3.90.550.10">
    <property type="entry name" value="Spore Coat Polysaccharide Biosynthesis Protein SpsA, Chain A"/>
    <property type="match status" value="1"/>
</dbReference>
<dbReference type="SUPFAM" id="SSF53448">
    <property type="entry name" value="Nucleotide-diphospho-sugar transferases"/>
    <property type="match status" value="1"/>
</dbReference>
<organism evidence="4 5">
    <name type="scientific">Pyrobaculum neutrophilum (strain DSM 2338 / JCM 9278 / NBRC 100436 / V24Sta)</name>
    <name type="common">Thermoproteus neutrophilus</name>
    <dbReference type="NCBI Taxonomy" id="444157"/>
    <lineage>
        <taxon>Archaea</taxon>
        <taxon>Thermoproteota</taxon>
        <taxon>Thermoprotei</taxon>
        <taxon>Thermoproteales</taxon>
        <taxon>Thermoproteaceae</taxon>
        <taxon>Pyrobaculum</taxon>
    </lineage>
</organism>
<dbReference type="Pfam" id="PF00483">
    <property type="entry name" value="NTP_transferase"/>
    <property type="match status" value="1"/>
</dbReference>
<dbReference type="InterPro" id="IPR029044">
    <property type="entry name" value="Nucleotide-diphossugar_trans"/>
</dbReference>
<evidence type="ECO:0000259" key="3">
    <source>
        <dbReference type="Pfam" id="PF25087"/>
    </source>
</evidence>
<dbReference type="InterPro" id="IPR005835">
    <property type="entry name" value="NTP_transferase_dom"/>
</dbReference>
<dbReference type="AlphaFoldDB" id="B1Y905"/>
<evidence type="ECO:0000256" key="1">
    <source>
        <dbReference type="ARBA" id="ARBA00007274"/>
    </source>
</evidence>
<dbReference type="InterPro" id="IPR050486">
    <property type="entry name" value="Mannose-1P_guanyltransferase"/>
</dbReference>
<evidence type="ECO:0000313" key="5">
    <source>
        <dbReference type="Proteomes" id="UP000001694"/>
    </source>
</evidence>
<dbReference type="KEGG" id="tne:Tneu_1307"/>
<protein>
    <submittedName>
        <fullName evidence="4">Nucleotidyl transferase</fullName>
    </submittedName>
</protein>
<dbReference type="EMBL" id="CP001014">
    <property type="protein sequence ID" value="ACB40234.1"/>
    <property type="molecule type" value="Genomic_DNA"/>
</dbReference>
<name>B1Y905_PYRNV</name>
<dbReference type="GO" id="GO:0016740">
    <property type="term" value="F:transferase activity"/>
    <property type="evidence" value="ECO:0007669"/>
    <property type="project" value="UniProtKB-KW"/>
</dbReference>
<dbReference type="STRING" id="444157.Tneu_1307"/>
<dbReference type="InterPro" id="IPR056729">
    <property type="entry name" value="GMPPB_C"/>
</dbReference>
<dbReference type="Gene3D" id="2.160.10.10">
    <property type="entry name" value="Hexapeptide repeat proteins"/>
    <property type="match status" value="1"/>
</dbReference>